<dbReference type="EMBL" id="CP073767">
    <property type="protein sequence ID" value="UWZ58286.1"/>
    <property type="molecule type" value="Genomic_DNA"/>
</dbReference>
<evidence type="ECO:0008006" key="4">
    <source>
        <dbReference type="Google" id="ProtNLM"/>
    </source>
</evidence>
<evidence type="ECO:0000313" key="2">
    <source>
        <dbReference type="EMBL" id="UWZ58286.1"/>
    </source>
</evidence>
<sequence length="167" mass="17206">MTALTFAVVLVGALCVLNLLLTFGVIRRLRDGDRPAAGAAPQPPMAPVGTAVRGGPTGWDGETLVGFFSPGCGPCERQLPTFVEVAGARPTHRVVAVVYDPAGQSAALVATLRQVAQVVVEDTPHGALQTAFQVNGYPSYCIVRDGVVVAVAGRAADLDDQVARTAA</sequence>
<keyword evidence="1" id="KW-0812">Transmembrane</keyword>
<dbReference type="Proteomes" id="UP001058003">
    <property type="component" value="Chromosome"/>
</dbReference>
<feature type="transmembrane region" description="Helical" evidence="1">
    <location>
        <begin position="6"/>
        <end position="26"/>
    </location>
</feature>
<dbReference type="KEGG" id="daur:Daura_20195"/>
<dbReference type="OrthoDB" id="128449at2"/>
<dbReference type="InterPro" id="IPR036249">
    <property type="entry name" value="Thioredoxin-like_sf"/>
</dbReference>
<dbReference type="InterPro" id="IPR017937">
    <property type="entry name" value="Thioredoxin_CS"/>
</dbReference>
<evidence type="ECO:0000256" key="1">
    <source>
        <dbReference type="SAM" id="Phobius"/>
    </source>
</evidence>
<keyword evidence="1" id="KW-1133">Transmembrane helix</keyword>
<gene>
    <name evidence="2" type="ORF">Daura_20195</name>
</gene>
<dbReference type="AlphaFoldDB" id="A0A9Q9MMK9"/>
<dbReference type="SUPFAM" id="SSF52833">
    <property type="entry name" value="Thioredoxin-like"/>
    <property type="match status" value="1"/>
</dbReference>
<organism evidence="2 3">
    <name type="scientific">Dactylosporangium aurantiacum</name>
    <dbReference type="NCBI Taxonomy" id="35754"/>
    <lineage>
        <taxon>Bacteria</taxon>
        <taxon>Bacillati</taxon>
        <taxon>Actinomycetota</taxon>
        <taxon>Actinomycetes</taxon>
        <taxon>Micromonosporales</taxon>
        <taxon>Micromonosporaceae</taxon>
        <taxon>Dactylosporangium</taxon>
    </lineage>
</organism>
<keyword evidence="1" id="KW-0472">Membrane</keyword>
<dbReference type="Gene3D" id="3.40.30.10">
    <property type="entry name" value="Glutaredoxin"/>
    <property type="match status" value="1"/>
</dbReference>
<proteinExistence type="predicted"/>
<evidence type="ECO:0000313" key="3">
    <source>
        <dbReference type="Proteomes" id="UP001058003"/>
    </source>
</evidence>
<dbReference type="PROSITE" id="PS00194">
    <property type="entry name" value="THIOREDOXIN_1"/>
    <property type="match status" value="1"/>
</dbReference>
<accession>A0A9Q9MMK9</accession>
<keyword evidence="3" id="KW-1185">Reference proteome</keyword>
<dbReference type="RefSeq" id="WP_052387348.1">
    <property type="nucleotide sequence ID" value="NZ_CP073767.1"/>
</dbReference>
<protein>
    <recommendedName>
        <fullName evidence="4">Thioredoxin domain-containing protein</fullName>
    </recommendedName>
</protein>
<reference evidence="2" key="1">
    <citation type="submission" date="2021-04" db="EMBL/GenBank/DDBJ databases">
        <title>Dactylosporangium aurantiacum NRRL B-8018 full assembly.</title>
        <authorList>
            <person name="Hartkoorn R.C."/>
            <person name="Beaudoing E."/>
            <person name="Hot D."/>
        </authorList>
    </citation>
    <scope>NUCLEOTIDE SEQUENCE</scope>
    <source>
        <strain evidence="2">NRRL B-8018</strain>
    </source>
</reference>
<name>A0A9Q9MMK9_9ACTN</name>